<protein>
    <recommendedName>
        <fullName evidence="2">Tip attachment protein J domain-containing protein</fullName>
    </recommendedName>
</protein>
<dbReference type="AlphaFoldDB" id="X1A658"/>
<name>X1A658_9ZZZZ</name>
<reference evidence="1" key="1">
    <citation type="journal article" date="2014" name="Front. Microbiol.">
        <title>High frequency of phylogenetically diverse reductive dehalogenase-homologous genes in deep subseafloor sedimentary metagenomes.</title>
        <authorList>
            <person name="Kawai M."/>
            <person name="Futagami T."/>
            <person name="Toyoda A."/>
            <person name="Takaki Y."/>
            <person name="Nishi S."/>
            <person name="Hori S."/>
            <person name="Arai W."/>
            <person name="Tsubouchi T."/>
            <person name="Morono Y."/>
            <person name="Uchiyama I."/>
            <person name="Ito T."/>
            <person name="Fujiyama A."/>
            <person name="Inagaki F."/>
            <person name="Takami H."/>
        </authorList>
    </citation>
    <scope>NUCLEOTIDE SEQUENCE</scope>
    <source>
        <strain evidence="1">Expedition CK06-06</strain>
    </source>
</reference>
<sequence>TPATISGSPDTSKQAPLWIWDDPLTDFEGEVAVQFECIDIWQWLQMLRVMADSADPTATPAPAWPGDTTIYDIIDSLLTNLMTLTLDSSDGIVDNIDRAPYYVCAMGDSIAKIIATLIQYTNCYIRAEGDGQMHIGKYPETSTSKYTFDISTPGHPWFSSIKEDAIVTPNRVIAVDLTPTQDPDTGDAVNEQTYSGHATDERSKTLIQRAFSGHSGYITRVIEDDNLKSNDEAKQLAEAAQSAAQRSVSRGVLRAPMECSLEIGDWVEVVTSRWP</sequence>
<accession>X1A658</accession>
<feature type="non-terminal residue" evidence="1">
    <location>
        <position position="1"/>
    </location>
</feature>
<gene>
    <name evidence="1" type="ORF">S01H4_23394</name>
</gene>
<proteinExistence type="predicted"/>
<dbReference type="EMBL" id="BART01010845">
    <property type="protein sequence ID" value="GAG77620.1"/>
    <property type="molecule type" value="Genomic_DNA"/>
</dbReference>
<comment type="caution">
    <text evidence="1">The sequence shown here is derived from an EMBL/GenBank/DDBJ whole genome shotgun (WGS) entry which is preliminary data.</text>
</comment>
<evidence type="ECO:0008006" key="2">
    <source>
        <dbReference type="Google" id="ProtNLM"/>
    </source>
</evidence>
<organism evidence="1">
    <name type="scientific">marine sediment metagenome</name>
    <dbReference type="NCBI Taxonomy" id="412755"/>
    <lineage>
        <taxon>unclassified sequences</taxon>
        <taxon>metagenomes</taxon>
        <taxon>ecological metagenomes</taxon>
    </lineage>
</organism>
<evidence type="ECO:0000313" key="1">
    <source>
        <dbReference type="EMBL" id="GAG77620.1"/>
    </source>
</evidence>